<accession>A0A6P2BTC0</accession>
<name>A0A6P2BTC0_9ACTN</name>
<keyword evidence="2" id="KW-0255">Endonuclease</keyword>
<keyword evidence="2" id="KW-0378">Hydrolase</keyword>
<dbReference type="CDD" id="cd00085">
    <property type="entry name" value="HNHc"/>
    <property type="match status" value="1"/>
</dbReference>
<protein>
    <submittedName>
        <fullName evidence="2">HNH endonuclease</fullName>
    </submittedName>
</protein>
<organism evidence="2 3">
    <name type="scientific">Trebonia kvetii</name>
    <dbReference type="NCBI Taxonomy" id="2480626"/>
    <lineage>
        <taxon>Bacteria</taxon>
        <taxon>Bacillati</taxon>
        <taxon>Actinomycetota</taxon>
        <taxon>Actinomycetes</taxon>
        <taxon>Streptosporangiales</taxon>
        <taxon>Treboniaceae</taxon>
        <taxon>Trebonia</taxon>
    </lineage>
</organism>
<dbReference type="AlphaFoldDB" id="A0A6P2BTC0"/>
<dbReference type="InterPro" id="IPR003615">
    <property type="entry name" value="HNH_nuc"/>
</dbReference>
<keyword evidence="3" id="KW-1185">Reference proteome</keyword>
<evidence type="ECO:0000313" key="2">
    <source>
        <dbReference type="EMBL" id="TVZ01937.1"/>
    </source>
</evidence>
<reference evidence="2 3" key="1">
    <citation type="submission" date="2018-11" db="EMBL/GenBank/DDBJ databases">
        <title>Trebonia kvetii gen.nov., sp.nov., a novel acidophilic actinobacterium, and proposal of the new actinobacterial family Treboniaceae fam. nov.</title>
        <authorList>
            <person name="Rapoport D."/>
            <person name="Sagova-Mareckova M."/>
            <person name="Sedlacek I."/>
            <person name="Provaznik J."/>
            <person name="Kralova S."/>
            <person name="Pavlinic D."/>
            <person name="Benes V."/>
            <person name="Kopecky J."/>
        </authorList>
    </citation>
    <scope>NUCLEOTIDE SEQUENCE [LARGE SCALE GENOMIC DNA]</scope>
    <source>
        <strain evidence="2 3">15Tr583</strain>
    </source>
</reference>
<dbReference type="OrthoDB" id="5292295at2"/>
<sequence length="171" mass="17945">MAGGGLQGTASMPPRRCSPPGSVTEAASMVLAGRETVAAAARITGADPVSVEALAWETAKKRVYERDCGSCLACLAAGTDVHHRVRRVRGSSADPVIAFGFANTTLLCRPCHLKAHDMANPEMAARGYRLESWQSPEAEPLVLFSHTSGTTIWLTPAGEFATVPPRVGTSA</sequence>
<dbReference type="EMBL" id="RPFW01000006">
    <property type="protein sequence ID" value="TVZ01937.1"/>
    <property type="molecule type" value="Genomic_DNA"/>
</dbReference>
<keyword evidence="2" id="KW-0540">Nuclease</keyword>
<gene>
    <name evidence="2" type="ORF">EAS64_31365</name>
</gene>
<evidence type="ECO:0000313" key="3">
    <source>
        <dbReference type="Proteomes" id="UP000460272"/>
    </source>
</evidence>
<comment type="caution">
    <text evidence="2">The sequence shown here is derived from an EMBL/GenBank/DDBJ whole genome shotgun (WGS) entry which is preliminary data.</text>
</comment>
<dbReference type="GO" id="GO:0004519">
    <property type="term" value="F:endonuclease activity"/>
    <property type="evidence" value="ECO:0007669"/>
    <property type="project" value="UniProtKB-KW"/>
</dbReference>
<feature type="region of interest" description="Disordered" evidence="1">
    <location>
        <begin position="1"/>
        <end position="23"/>
    </location>
</feature>
<dbReference type="RefSeq" id="WP_145858897.1">
    <property type="nucleotide sequence ID" value="NZ_RPFW01000006.1"/>
</dbReference>
<evidence type="ECO:0000256" key="1">
    <source>
        <dbReference type="SAM" id="MobiDB-lite"/>
    </source>
</evidence>
<dbReference type="Proteomes" id="UP000460272">
    <property type="component" value="Unassembled WGS sequence"/>
</dbReference>
<proteinExistence type="predicted"/>